<keyword evidence="2" id="KW-0201">Cytochrome c-type biogenesis</keyword>
<protein>
    <recommendedName>
        <fullName evidence="4">Cytochrome c-type biogenesis protein H TPR domain-containing protein</fullName>
    </recommendedName>
</protein>
<dbReference type="GO" id="GO:0017004">
    <property type="term" value="P:cytochrome complex assembly"/>
    <property type="evidence" value="ECO:0007669"/>
    <property type="project" value="UniProtKB-KW"/>
</dbReference>
<feature type="domain" description="Cytochrome c-type biogenesis protein H TPR" evidence="4">
    <location>
        <begin position="155"/>
        <end position="272"/>
    </location>
</feature>
<keyword evidence="3" id="KW-0802">TPR repeat</keyword>
<dbReference type="Pfam" id="PF23914">
    <property type="entry name" value="TPR_CcmH_CycH"/>
    <property type="match status" value="1"/>
</dbReference>
<dbReference type="OrthoDB" id="9776053at2"/>
<dbReference type="STRING" id="163359.A9R16_06490"/>
<proteinExistence type="predicted"/>
<dbReference type="InterPro" id="IPR051263">
    <property type="entry name" value="C-type_cytochrome_biogenesis"/>
</dbReference>
<dbReference type="SUPFAM" id="SSF48452">
    <property type="entry name" value="TPR-like"/>
    <property type="match status" value="1"/>
</dbReference>
<organism evidence="5 6">
    <name type="scientific">Acidiferrobacter thiooxydans</name>
    <dbReference type="NCBI Taxonomy" id="163359"/>
    <lineage>
        <taxon>Bacteria</taxon>
        <taxon>Pseudomonadati</taxon>
        <taxon>Pseudomonadota</taxon>
        <taxon>Gammaproteobacteria</taxon>
        <taxon>Acidiferrobacterales</taxon>
        <taxon>Acidiferrobacteraceae</taxon>
        <taxon>Acidiferrobacter</taxon>
    </lineage>
</organism>
<evidence type="ECO:0000313" key="5">
    <source>
        <dbReference type="EMBL" id="RCN58933.1"/>
    </source>
</evidence>
<evidence type="ECO:0000256" key="2">
    <source>
        <dbReference type="ARBA" id="ARBA00022748"/>
    </source>
</evidence>
<dbReference type="InterPro" id="IPR056413">
    <property type="entry name" value="TPR_CcmH_CycH"/>
</dbReference>
<dbReference type="PANTHER" id="PTHR47870">
    <property type="entry name" value="CYTOCHROME C-TYPE BIOGENESIS PROTEIN CCMH"/>
    <property type="match status" value="1"/>
</dbReference>
<dbReference type="Gene3D" id="1.25.40.10">
    <property type="entry name" value="Tetratricopeptide repeat domain"/>
    <property type="match status" value="1"/>
</dbReference>
<comment type="caution">
    <text evidence="5">The sequence shown here is derived from an EMBL/GenBank/DDBJ whole genome shotgun (WGS) entry which is preliminary data.</text>
</comment>
<dbReference type="InterPro" id="IPR011990">
    <property type="entry name" value="TPR-like_helical_dom_sf"/>
</dbReference>
<dbReference type="AlphaFoldDB" id="A0A1C2G4X5"/>
<keyword evidence="1" id="KW-0677">Repeat</keyword>
<gene>
    <name evidence="5" type="ORF">C4900_04025</name>
</gene>
<dbReference type="EMBL" id="PSYR01000001">
    <property type="protein sequence ID" value="RCN58933.1"/>
    <property type="molecule type" value="Genomic_DNA"/>
</dbReference>
<evidence type="ECO:0000259" key="4">
    <source>
        <dbReference type="Pfam" id="PF23914"/>
    </source>
</evidence>
<accession>A0A1C2G4X5</accession>
<reference evidence="5 6" key="1">
    <citation type="submission" date="2018-02" db="EMBL/GenBank/DDBJ databases">
        <title>Insights into the biology of acidophilic members of the Acidiferrobacteraceae family derived from comparative genomic analyses.</title>
        <authorList>
            <person name="Issotta F."/>
            <person name="Thyssen C."/>
            <person name="Mena C."/>
            <person name="Moya A."/>
            <person name="Bellenberg S."/>
            <person name="Sproer C."/>
            <person name="Covarrubias P.C."/>
            <person name="Sand W."/>
            <person name="Quatrini R."/>
            <person name="Vera M."/>
        </authorList>
    </citation>
    <scope>NUCLEOTIDE SEQUENCE [LARGE SCALE GENOMIC DNA]</scope>
    <source>
        <strain evidence="6">m-1</strain>
    </source>
</reference>
<evidence type="ECO:0000313" key="6">
    <source>
        <dbReference type="Proteomes" id="UP000253250"/>
    </source>
</evidence>
<dbReference type="Proteomes" id="UP000253250">
    <property type="component" value="Unassembled WGS sequence"/>
</dbReference>
<name>A0A1C2G4X5_9GAMM</name>
<keyword evidence="6" id="KW-1185">Reference proteome</keyword>
<dbReference type="RefSeq" id="WP_065968713.1">
    <property type="nucleotide sequence ID" value="NZ_CP080624.1"/>
</dbReference>
<sequence>MFVIIMLSAFLALFAAWFLTRPIKGRAAAEGDRIALELTREETLKQLREIESDRNDGRIDESVAHEETARLKYTLAQTLRALEAGKATAPSAPDKLRRRGAVLVSLLVGLTVAAGGMDYWQNKPALLTFATLNAKGRVSGVHGFPPMVLSMVAKLRRHLVHHPRDTGGWLELARANVVLGDLKGARSAYARAYHLAPDDEAILANYAWLLYSAHPAKTTGRVYTLFRRLYKQDPHQQDALWFLGLASYNRHHFHKTLMYWTRLQKELPPGSKARSGVDTAVSKIRTILVAEHGRAPAGLGQGAGSQAPAATP</sequence>
<evidence type="ECO:0000256" key="1">
    <source>
        <dbReference type="ARBA" id="ARBA00022737"/>
    </source>
</evidence>
<evidence type="ECO:0000256" key="3">
    <source>
        <dbReference type="ARBA" id="ARBA00022803"/>
    </source>
</evidence>
<dbReference type="PANTHER" id="PTHR47870:SF1">
    <property type="entry name" value="CYTOCHROME C-TYPE BIOGENESIS PROTEIN CCMH"/>
    <property type="match status" value="1"/>
</dbReference>